<keyword evidence="7 11" id="KW-0547">Nucleotide-binding</keyword>
<evidence type="ECO:0000259" key="12">
    <source>
        <dbReference type="Pfam" id="PF01467"/>
    </source>
</evidence>
<keyword evidence="9 11" id="KW-0520">NAD</keyword>
<evidence type="ECO:0000256" key="6">
    <source>
        <dbReference type="ARBA" id="ARBA00022695"/>
    </source>
</evidence>
<dbReference type="InterPro" id="IPR004821">
    <property type="entry name" value="Cyt_trans-like"/>
</dbReference>
<dbReference type="PANTHER" id="PTHR39321">
    <property type="entry name" value="NICOTINATE-NUCLEOTIDE ADENYLYLTRANSFERASE-RELATED"/>
    <property type="match status" value="1"/>
</dbReference>
<reference evidence="13 14" key="1">
    <citation type="submission" date="2024-09" db="EMBL/GenBank/DDBJ databases">
        <title>Aeromonas strains Genome sequencing and assembly.</title>
        <authorList>
            <person name="Hu X."/>
            <person name="Tang B."/>
        </authorList>
    </citation>
    <scope>NUCLEOTIDE SEQUENCE [LARGE SCALE GENOMIC DNA]</scope>
    <source>
        <strain evidence="13 14">NB23SCDHY001</strain>
    </source>
</reference>
<organism evidence="13 14">
    <name type="scientific">Aeromonas bivalvium</name>
    <dbReference type="NCBI Taxonomy" id="440079"/>
    <lineage>
        <taxon>Bacteria</taxon>
        <taxon>Pseudomonadati</taxon>
        <taxon>Pseudomonadota</taxon>
        <taxon>Gammaproteobacteria</taxon>
        <taxon>Aeromonadales</taxon>
        <taxon>Aeromonadaceae</taxon>
        <taxon>Aeromonas</taxon>
    </lineage>
</organism>
<evidence type="ECO:0000256" key="11">
    <source>
        <dbReference type="HAMAP-Rule" id="MF_00244"/>
    </source>
</evidence>
<evidence type="ECO:0000256" key="7">
    <source>
        <dbReference type="ARBA" id="ARBA00022741"/>
    </source>
</evidence>
<dbReference type="HAMAP" id="MF_00244">
    <property type="entry name" value="NaMN_adenylyltr"/>
    <property type="match status" value="1"/>
</dbReference>
<dbReference type="EC" id="2.7.7.18" evidence="11"/>
<dbReference type="SUPFAM" id="SSF52374">
    <property type="entry name" value="Nucleotidylyl transferase"/>
    <property type="match status" value="1"/>
</dbReference>
<evidence type="ECO:0000313" key="14">
    <source>
        <dbReference type="Proteomes" id="UP001630969"/>
    </source>
</evidence>
<protein>
    <recommendedName>
        <fullName evidence="11">Probable nicotinate-nucleotide adenylyltransferase</fullName>
        <ecNumber evidence="11">2.7.7.18</ecNumber>
    </recommendedName>
    <alternativeName>
        <fullName evidence="11">Deamido-NAD(+) diphosphorylase</fullName>
    </alternativeName>
    <alternativeName>
        <fullName evidence="11">Deamido-NAD(+) pyrophosphorylase</fullName>
    </alternativeName>
    <alternativeName>
        <fullName evidence="11">Nicotinate mononucleotide adenylyltransferase</fullName>
        <shortName evidence="11">NaMN adenylyltransferase</shortName>
    </alternativeName>
</protein>
<keyword evidence="6 11" id="KW-0548">Nucleotidyltransferase</keyword>
<sequence length="232" mass="25741">MLKPPVGILGGTFDPVHIGHLRPAIEARDALGLAEIRLIPNHIPPHRANPLCSSEQRLAMVRLAAAENPGFVVDERELKRDKPSWTIDTLIELRGELPDTPLCFLMGMDSLLTLPSWHRWQELLDYAHLVVSLRPGWQPDYPADIAGLLARHGTRRAEDLHLKLSGHIWLADNLPIALSATRLRDLLARGQDTRYLLPACVAHYIEQEGLYRTVAENPQAGPAQPGGKPGHP</sequence>
<comment type="caution">
    <text evidence="13">The sequence shown here is derived from an EMBL/GenBank/DDBJ whole genome shotgun (WGS) entry which is preliminary data.</text>
</comment>
<keyword evidence="5 11" id="KW-0808">Transferase</keyword>
<comment type="similarity">
    <text evidence="3 11">Belongs to the NadD family.</text>
</comment>
<dbReference type="GeneID" id="97219988"/>
<evidence type="ECO:0000313" key="13">
    <source>
        <dbReference type="EMBL" id="MFM4892762.1"/>
    </source>
</evidence>
<dbReference type="Pfam" id="PF01467">
    <property type="entry name" value="CTP_transf_like"/>
    <property type="match status" value="1"/>
</dbReference>
<dbReference type="NCBIfam" id="TIGR00482">
    <property type="entry name" value="nicotinate (nicotinamide) nucleotide adenylyltransferase"/>
    <property type="match status" value="1"/>
</dbReference>
<keyword evidence="14" id="KW-1185">Reference proteome</keyword>
<dbReference type="NCBIfam" id="NF000839">
    <property type="entry name" value="PRK00071.1-1"/>
    <property type="match status" value="1"/>
</dbReference>
<keyword evidence="8 11" id="KW-0067">ATP-binding</keyword>
<proteinExistence type="inferred from homology"/>
<dbReference type="Gene3D" id="3.40.50.620">
    <property type="entry name" value="HUPs"/>
    <property type="match status" value="1"/>
</dbReference>
<name>A0ABW9GPQ2_9GAMM</name>
<comment type="pathway">
    <text evidence="2 11">Cofactor biosynthesis; NAD(+) biosynthesis; deamido-NAD(+) from nicotinate D-ribonucleotide: step 1/1.</text>
</comment>
<comment type="catalytic activity">
    <reaction evidence="10 11">
        <text>nicotinate beta-D-ribonucleotide + ATP + H(+) = deamido-NAD(+) + diphosphate</text>
        <dbReference type="Rhea" id="RHEA:22860"/>
        <dbReference type="ChEBI" id="CHEBI:15378"/>
        <dbReference type="ChEBI" id="CHEBI:30616"/>
        <dbReference type="ChEBI" id="CHEBI:33019"/>
        <dbReference type="ChEBI" id="CHEBI:57502"/>
        <dbReference type="ChEBI" id="CHEBI:58437"/>
        <dbReference type="EC" id="2.7.7.18"/>
    </reaction>
</comment>
<keyword evidence="4 11" id="KW-0662">Pyridine nucleotide biosynthesis</keyword>
<dbReference type="RefSeq" id="WP_408747397.1">
    <property type="nucleotide sequence ID" value="NZ_JBGXBU010000002.1"/>
</dbReference>
<dbReference type="PANTHER" id="PTHR39321:SF3">
    <property type="entry name" value="PHOSPHOPANTETHEINE ADENYLYLTRANSFERASE"/>
    <property type="match status" value="1"/>
</dbReference>
<evidence type="ECO:0000256" key="8">
    <source>
        <dbReference type="ARBA" id="ARBA00022840"/>
    </source>
</evidence>
<dbReference type="Proteomes" id="UP001630969">
    <property type="component" value="Unassembled WGS sequence"/>
</dbReference>
<evidence type="ECO:0000256" key="10">
    <source>
        <dbReference type="ARBA" id="ARBA00048721"/>
    </source>
</evidence>
<dbReference type="CDD" id="cd02165">
    <property type="entry name" value="NMNAT"/>
    <property type="match status" value="1"/>
</dbReference>
<dbReference type="EMBL" id="JBGXBU010000002">
    <property type="protein sequence ID" value="MFM4892762.1"/>
    <property type="molecule type" value="Genomic_DNA"/>
</dbReference>
<evidence type="ECO:0000256" key="1">
    <source>
        <dbReference type="ARBA" id="ARBA00002324"/>
    </source>
</evidence>
<dbReference type="InterPro" id="IPR014729">
    <property type="entry name" value="Rossmann-like_a/b/a_fold"/>
</dbReference>
<evidence type="ECO:0000256" key="2">
    <source>
        <dbReference type="ARBA" id="ARBA00005019"/>
    </source>
</evidence>
<evidence type="ECO:0000256" key="9">
    <source>
        <dbReference type="ARBA" id="ARBA00023027"/>
    </source>
</evidence>
<dbReference type="InterPro" id="IPR005248">
    <property type="entry name" value="NadD/NMNAT"/>
</dbReference>
<comment type="function">
    <text evidence="1 11">Catalyzes the reversible adenylation of nicotinate mononucleotide (NaMN) to nicotinic acid adenine dinucleotide (NaAD).</text>
</comment>
<evidence type="ECO:0000256" key="3">
    <source>
        <dbReference type="ARBA" id="ARBA00009014"/>
    </source>
</evidence>
<evidence type="ECO:0000256" key="5">
    <source>
        <dbReference type="ARBA" id="ARBA00022679"/>
    </source>
</evidence>
<dbReference type="NCBIfam" id="TIGR00125">
    <property type="entry name" value="cyt_tran_rel"/>
    <property type="match status" value="1"/>
</dbReference>
<evidence type="ECO:0000256" key="4">
    <source>
        <dbReference type="ARBA" id="ARBA00022642"/>
    </source>
</evidence>
<accession>A0ABW9GPQ2</accession>
<gene>
    <name evidence="11 13" type="primary">nadD</name>
    <name evidence="13" type="ORF">ACEUDJ_07775</name>
</gene>
<dbReference type="GO" id="GO:0004515">
    <property type="term" value="F:nicotinate-nucleotide adenylyltransferase activity"/>
    <property type="evidence" value="ECO:0007669"/>
    <property type="project" value="UniProtKB-EC"/>
</dbReference>
<dbReference type="NCBIfam" id="NF000840">
    <property type="entry name" value="PRK00071.1-3"/>
    <property type="match status" value="1"/>
</dbReference>
<feature type="domain" description="Cytidyltransferase-like" evidence="12">
    <location>
        <begin position="8"/>
        <end position="184"/>
    </location>
</feature>